<dbReference type="InterPro" id="IPR029044">
    <property type="entry name" value="Nucleotide-diphossugar_trans"/>
</dbReference>
<dbReference type="RefSeq" id="WP_154345193.1">
    <property type="nucleotide sequence ID" value="NZ_WKJD01000006.1"/>
</dbReference>
<dbReference type="InterPro" id="IPR050834">
    <property type="entry name" value="Glycosyltransf_2"/>
</dbReference>
<keyword evidence="2" id="KW-0808">Transferase</keyword>
<dbReference type="PANTHER" id="PTHR43685">
    <property type="entry name" value="GLYCOSYLTRANSFERASE"/>
    <property type="match status" value="1"/>
</dbReference>
<proteinExistence type="predicted"/>
<reference evidence="2 3" key="1">
    <citation type="submission" date="2019-11" db="EMBL/GenBank/DDBJ databases">
        <title>Agromyces kandeliae sp. nov., isolated from mangrove soil.</title>
        <authorList>
            <person name="Wang R."/>
        </authorList>
    </citation>
    <scope>NUCLEOTIDE SEQUENCE [LARGE SCALE GENOMIC DNA]</scope>
    <source>
        <strain evidence="2 3">Q22</strain>
    </source>
</reference>
<dbReference type="CDD" id="cd04196">
    <property type="entry name" value="GT_2_like_d"/>
    <property type="match status" value="1"/>
</dbReference>
<sequence>MSTGADAASRPEAPAATVSVAIGTHNGARFVGEQVRTILAQTRPVDEIVVSDDASTDGTVAIVEQAVREHREAGGAVELVVLRNVEPLGVTANFEQALRAATGDVVALSDQDDVWRPDRIAVALAAFAERPALRLVAADAELVDADGAPMEATLFGTLGIDESLRASVDGAAAFDELLRRNLLTGATMMLRRELVELAAPFPPSWVHDEWLAIVASVSGGVAVRPEPLIGYRQHGANQIGVTALGWGGRLDRLRAPRSERNARLLARAIALAERLPGIAERARTVAPEFVATVAGDKLAHERARSGLPAARFRRVGPVLREWRTGRYTRYGLGAQDVLRDLVQPV</sequence>
<comment type="caution">
    <text evidence="2">The sequence shown here is derived from an EMBL/GenBank/DDBJ whole genome shotgun (WGS) entry which is preliminary data.</text>
</comment>
<accession>A0A6L5QYP9</accession>
<dbReference type="AlphaFoldDB" id="A0A6L5QYP9"/>
<protein>
    <submittedName>
        <fullName evidence="2">Glycosyltransferase</fullName>
    </submittedName>
</protein>
<name>A0A6L5QYP9_9MICO</name>
<dbReference type="PANTHER" id="PTHR43685:SF11">
    <property type="entry name" value="GLYCOSYLTRANSFERASE TAGX-RELATED"/>
    <property type="match status" value="1"/>
</dbReference>
<feature type="domain" description="Glycosyltransferase 2-like" evidence="1">
    <location>
        <begin position="19"/>
        <end position="131"/>
    </location>
</feature>
<dbReference type="EMBL" id="WKJD01000006">
    <property type="protein sequence ID" value="MRX42890.1"/>
    <property type="molecule type" value="Genomic_DNA"/>
</dbReference>
<dbReference type="Gene3D" id="3.90.550.10">
    <property type="entry name" value="Spore Coat Polysaccharide Biosynthesis Protein SpsA, Chain A"/>
    <property type="match status" value="1"/>
</dbReference>
<organism evidence="2 3">
    <name type="scientific">Agromyces kandeliae</name>
    <dbReference type="NCBI Taxonomy" id="2666141"/>
    <lineage>
        <taxon>Bacteria</taxon>
        <taxon>Bacillati</taxon>
        <taxon>Actinomycetota</taxon>
        <taxon>Actinomycetes</taxon>
        <taxon>Micrococcales</taxon>
        <taxon>Microbacteriaceae</taxon>
        <taxon>Agromyces</taxon>
    </lineage>
</organism>
<keyword evidence="3" id="KW-1185">Reference proteome</keyword>
<dbReference type="GO" id="GO:0016740">
    <property type="term" value="F:transferase activity"/>
    <property type="evidence" value="ECO:0007669"/>
    <property type="project" value="UniProtKB-KW"/>
</dbReference>
<dbReference type="Pfam" id="PF00535">
    <property type="entry name" value="Glycos_transf_2"/>
    <property type="match status" value="1"/>
</dbReference>
<evidence type="ECO:0000313" key="2">
    <source>
        <dbReference type="EMBL" id="MRX42890.1"/>
    </source>
</evidence>
<evidence type="ECO:0000259" key="1">
    <source>
        <dbReference type="Pfam" id="PF00535"/>
    </source>
</evidence>
<gene>
    <name evidence="2" type="ORF">GJR97_04025</name>
</gene>
<dbReference type="Proteomes" id="UP000476511">
    <property type="component" value="Unassembled WGS sequence"/>
</dbReference>
<dbReference type="InterPro" id="IPR001173">
    <property type="entry name" value="Glyco_trans_2-like"/>
</dbReference>
<evidence type="ECO:0000313" key="3">
    <source>
        <dbReference type="Proteomes" id="UP000476511"/>
    </source>
</evidence>
<dbReference type="SUPFAM" id="SSF53448">
    <property type="entry name" value="Nucleotide-diphospho-sugar transferases"/>
    <property type="match status" value="1"/>
</dbReference>